<evidence type="ECO:0000313" key="4">
    <source>
        <dbReference type="Proteomes" id="UP001652600"/>
    </source>
</evidence>
<dbReference type="PANTHER" id="PTHR24078">
    <property type="entry name" value="DNAJ HOMOLOG SUBFAMILY C MEMBER"/>
    <property type="match status" value="1"/>
</dbReference>
<dbReference type="GO" id="GO:0051082">
    <property type="term" value="F:unfolded protein binding"/>
    <property type="evidence" value="ECO:0007669"/>
    <property type="project" value="InterPro"/>
</dbReference>
<accession>A0A1S3BAK8</accession>
<evidence type="ECO:0000259" key="3">
    <source>
        <dbReference type="Pfam" id="PF01556"/>
    </source>
</evidence>
<dbReference type="SUPFAM" id="SSF49493">
    <property type="entry name" value="HSP40/DnaJ peptide-binding domain"/>
    <property type="match status" value="2"/>
</dbReference>
<sequence length="367" mass="40959">MVDLPQALGISFRNFCKSYKSFFKKWHSKVKNSKKDTDNVVDTKHDDATSDAIHNHSPSKDHEEIKKKEGPRPTTTTRGVHSFRYGGRSLRENDTTSFRPRSYDSGYSTLSRNASRRGQNPASTSSSLFRSVSRRSNESMPSRVSSGRRSIDSISSSPLLSKSGSRRSTTPIMFSNSSGVLKAAPIEKQLECTLEELCFGCMKKIKVTRDLLLINGQAMEEEETLTIKVKPGWRKGTKITFEGGTGNERAGSYPADTSFVIAEKRHSYFKREGDDLELMVEIPLLKALTGCTIPVPLLGGETMSLEIHEVVSPGYEKLIQGQGMPKLKDPNNRGNLIVKFFVHFPTQLTPQQRSDVCRILEASHYSS</sequence>
<feature type="compositionally biased region" description="Basic and acidic residues" evidence="2">
    <location>
        <begin position="33"/>
        <end position="48"/>
    </location>
</feature>
<dbReference type="KEGG" id="cmo:103487597"/>
<dbReference type="InParanoid" id="A0A1S3BAK8"/>
<evidence type="ECO:0000256" key="1">
    <source>
        <dbReference type="ARBA" id="ARBA00023186"/>
    </source>
</evidence>
<dbReference type="CDD" id="cd10747">
    <property type="entry name" value="DnaJ_C"/>
    <property type="match status" value="1"/>
</dbReference>
<dbReference type="GO" id="GO:0005829">
    <property type="term" value="C:cytosol"/>
    <property type="evidence" value="ECO:0007669"/>
    <property type="project" value="TreeGrafter"/>
</dbReference>
<feature type="compositionally biased region" description="Polar residues" evidence="2">
    <location>
        <begin position="95"/>
        <end position="122"/>
    </location>
</feature>
<feature type="region of interest" description="Disordered" evidence="2">
    <location>
        <begin position="33"/>
        <end position="173"/>
    </location>
</feature>
<feature type="compositionally biased region" description="Low complexity" evidence="2">
    <location>
        <begin position="142"/>
        <end position="168"/>
    </location>
</feature>
<gene>
    <name evidence="5" type="primary">LOC103487597</name>
</gene>
<keyword evidence="4" id="KW-1185">Reference proteome</keyword>
<organism evidence="4 5">
    <name type="scientific">Cucumis melo</name>
    <name type="common">Muskmelon</name>
    <dbReference type="NCBI Taxonomy" id="3656"/>
    <lineage>
        <taxon>Eukaryota</taxon>
        <taxon>Viridiplantae</taxon>
        <taxon>Streptophyta</taxon>
        <taxon>Embryophyta</taxon>
        <taxon>Tracheophyta</taxon>
        <taxon>Spermatophyta</taxon>
        <taxon>Magnoliopsida</taxon>
        <taxon>eudicotyledons</taxon>
        <taxon>Gunneridae</taxon>
        <taxon>Pentapetalae</taxon>
        <taxon>rosids</taxon>
        <taxon>fabids</taxon>
        <taxon>Cucurbitales</taxon>
        <taxon>Cucurbitaceae</taxon>
        <taxon>Benincaseae</taxon>
        <taxon>Cucumis</taxon>
    </lineage>
</organism>
<dbReference type="InterPro" id="IPR051339">
    <property type="entry name" value="DnaJ_subfamily_B"/>
</dbReference>
<dbReference type="GO" id="GO:0006457">
    <property type="term" value="P:protein folding"/>
    <property type="evidence" value="ECO:0007669"/>
    <property type="project" value="InterPro"/>
</dbReference>
<evidence type="ECO:0000313" key="5">
    <source>
        <dbReference type="RefSeq" id="XP_008444178.2"/>
    </source>
</evidence>
<name>A0A1S3BAK8_CUCME</name>
<feature type="compositionally biased region" description="Basic and acidic residues" evidence="2">
    <location>
        <begin position="58"/>
        <end position="71"/>
    </location>
</feature>
<dbReference type="InterPro" id="IPR008971">
    <property type="entry name" value="HSP40/DnaJ_pept-bd"/>
</dbReference>
<dbReference type="AlphaFoldDB" id="A0A1S3BAK8"/>
<dbReference type="InterPro" id="IPR002939">
    <property type="entry name" value="DnaJ_C"/>
</dbReference>
<dbReference type="Pfam" id="PF01556">
    <property type="entry name" value="DnaJ_C"/>
    <property type="match status" value="1"/>
</dbReference>
<keyword evidence="1" id="KW-0143">Chaperone</keyword>
<dbReference type="GO" id="GO:0051087">
    <property type="term" value="F:protein-folding chaperone binding"/>
    <property type="evidence" value="ECO:0007669"/>
    <property type="project" value="TreeGrafter"/>
</dbReference>
<dbReference type="RefSeq" id="XP_008444178.2">
    <property type="nucleotide sequence ID" value="XM_008445956.3"/>
</dbReference>
<reference evidence="5" key="1">
    <citation type="submission" date="2025-08" db="UniProtKB">
        <authorList>
            <consortium name="RefSeq"/>
        </authorList>
    </citation>
    <scope>IDENTIFICATION</scope>
    <source>
        <tissue evidence="5">Stem</tissue>
    </source>
</reference>
<dbReference type="GeneID" id="103487597"/>
<dbReference type="eggNOG" id="KOG0714">
    <property type="taxonomic scope" value="Eukaryota"/>
</dbReference>
<protein>
    <submittedName>
        <fullName evidence="5">Uncharacterized protein LOC103487597</fullName>
    </submittedName>
</protein>
<dbReference type="Proteomes" id="UP001652600">
    <property type="component" value="Chromosome 7"/>
</dbReference>
<dbReference type="PANTHER" id="PTHR24078:SF522">
    <property type="entry name" value="DNAJ CHAPERONE C-TERMINAL DOMAIN-CONTAINING PROTEIN"/>
    <property type="match status" value="1"/>
</dbReference>
<dbReference type="Gene3D" id="2.60.260.20">
    <property type="entry name" value="Urease metallochaperone UreE, N-terminal domain"/>
    <property type="match status" value="2"/>
</dbReference>
<proteinExistence type="predicted"/>
<feature type="domain" description="Chaperone DnaJ C-terminal" evidence="3">
    <location>
        <begin position="186"/>
        <end position="345"/>
    </location>
</feature>
<evidence type="ECO:0000256" key="2">
    <source>
        <dbReference type="SAM" id="MobiDB-lite"/>
    </source>
</evidence>